<dbReference type="OrthoDB" id="9811395at2"/>
<gene>
    <name evidence="7" type="ORF">BIU88_01885</name>
</gene>
<dbReference type="Pfam" id="PF02433">
    <property type="entry name" value="FixO"/>
    <property type="match status" value="1"/>
</dbReference>
<proteinExistence type="predicted"/>
<keyword evidence="3 4" id="KW-0408">Iron</keyword>
<organism evidence="7 8">
    <name type="scientific">Chlorobaculum limnaeum</name>
    <dbReference type="NCBI Taxonomy" id="274537"/>
    <lineage>
        <taxon>Bacteria</taxon>
        <taxon>Pseudomonadati</taxon>
        <taxon>Chlorobiota</taxon>
        <taxon>Chlorobiia</taxon>
        <taxon>Chlorobiales</taxon>
        <taxon>Chlorobiaceae</taxon>
        <taxon>Chlorobaculum</taxon>
    </lineage>
</organism>
<dbReference type="InterPro" id="IPR003468">
    <property type="entry name" value="Cyt_c_oxidase_monohaem-su/FixO"/>
</dbReference>
<keyword evidence="1 4" id="KW-0349">Heme</keyword>
<dbReference type="Gene3D" id="1.10.760.10">
    <property type="entry name" value="Cytochrome c-like domain"/>
    <property type="match status" value="1"/>
</dbReference>
<evidence type="ECO:0000256" key="3">
    <source>
        <dbReference type="ARBA" id="ARBA00023004"/>
    </source>
</evidence>
<evidence type="ECO:0000256" key="2">
    <source>
        <dbReference type="ARBA" id="ARBA00022723"/>
    </source>
</evidence>
<dbReference type="GO" id="GO:0046872">
    <property type="term" value="F:metal ion binding"/>
    <property type="evidence" value="ECO:0007669"/>
    <property type="project" value="UniProtKB-KW"/>
</dbReference>
<keyword evidence="5" id="KW-0812">Transmembrane</keyword>
<dbReference type="STRING" id="274537.BIU88_01885"/>
<evidence type="ECO:0000259" key="6">
    <source>
        <dbReference type="PROSITE" id="PS51007"/>
    </source>
</evidence>
<dbReference type="NCBIfam" id="NF011055">
    <property type="entry name" value="PRK14487.1"/>
    <property type="match status" value="1"/>
</dbReference>
<name>A0A1D8CYX6_CHLLM</name>
<evidence type="ECO:0000313" key="7">
    <source>
        <dbReference type="EMBL" id="AOS83003.1"/>
    </source>
</evidence>
<dbReference type="InterPro" id="IPR036909">
    <property type="entry name" value="Cyt_c-like_dom_sf"/>
</dbReference>
<evidence type="ECO:0000256" key="1">
    <source>
        <dbReference type="ARBA" id="ARBA00022617"/>
    </source>
</evidence>
<sequence>MGIYSKPVVFAVTSALVILVGTVVTVFVPMFMPSTQPVSAYVKPYTSIEQEGRDIYMREGCSNCHTQTVRPLRTEVLRYGEYSKAEEFAWDRPFLWGSRRTGPDLNRIGGKYPDSWHYRHMQSPQSMFEKSNMPPYGWLAENRLDTSESFRKTQILGYGYTEEQVKQQIADYKAKVTAPDYDSKATRDQVTPEALRGELTEMDAIVAYMQKLGRDVKSMEAQR</sequence>
<evidence type="ECO:0000256" key="4">
    <source>
        <dbReference type="PROSITE-ProRule" id="PRU00433"/>
    </source>
</evidence>
<dbReference type="InterPro" id="IPR009056">
    <property type="entry name" value="Cyt_c-like_dom"/>
</dbReference>
<dbReference type="NCBIfam" id="TIGR00781">
    <property type="entry name" value="ccoO"/>
    <property type="match status" value="1"/>
</dbReference>
<feature type="domain" description="Cytochrome c" evidence="6">
    <location>
        <begin position="47"/>
        <end position="213"/>
    </location>
</feature>
<dbReference type="SUPFAM" id="SSF46626">
    <property type="entry name" value="Cytochrome c"/>
    <property type="match status" value="1"/>
</dbReference>
<feature type="transmembrane region" description="Helical" evidence="5">
    <location>
        <begin position="7"/>
        <end position="32"/>
    </location>
</feature>
<accession>A0A1D8CYX6</accession>
<keyword evidence="5" id="KW-1133">Transmembrane helix</keyword>
<dbReference type="EMBL" id="CP017305">
    <property type="protein sequence ID" value="AOS83003.1"/>
    <property type="molecule type" value="Genomic_DNA"/>
</dbReference>
<dbReference type="PROSITE" id="PS51007">
    <property type="entry name" value="CYTC"/>
    <property type="match status" value="1"/>
</dbReference>
<dbReference type="AlphaFoldDB" id="A0A1D8CYX6"/>
<keyword evidence="8" id="KW-1185">Reference proteome</keyword>
<evidence type="ECO:0000313" key="8">
    <source>
        <dbReference type="Proteomes" id="UP000095185"/>
    </source>
</evidence>
<dbReference type="RefSeq" id="WP_069808731.1">
    <property type="nucleotide sequence ID" value="NZ_CP017305.1"/>
</dbReference>
<reference evidence="7" key="1">
    <citation type="submission" date="2016-09" db="EMBL/GenBank/DDBJ databases">
        <title>Genome sequence of Chlorobaculum limnaeum.</title>
        <authorList>
            <person name="Liu Z."/>
            <person name="Tank M."/>
            <person name="Bryant D.A."/>
        </authorList>
    </citation>
    <scope>NUCLEOTIDE SEQUENCE [LARGE SCALE GENOMIC DNA]</scope>
    <source>
        <strain evidence="7">DSM 1677</strain>
    </source>
</reference>
<keyword evidence="2 4" id="KW-0479">Metal-binding</keyword>
<dbReference type="GO" id="GO:0009055">
    <property type="term" value="F:electron transfer activity"/>
    <property type="evidence" value="ECO:0007669"/>
    <property type="project" value="InterPro"/>
</dbReference>
<keyword evidence="5" id="KW-0472">Membrane</keyword>
<evidence type="ECO:0000256" key="5">
    <source>
        <dbReference type="SAM" id="Phobius"/>
    </source>
</evidence>
<dbReference type="KEGG" id="clz:BIU88_01885"/>
<dbReference type="GO" id="GO:0020037">
    <property type="term" value="F:heme binding"/>
    <property type="evidence" value="ECO:0007669"/>
    <property type="project" value="InterPro"/>
</dbReference>
<protein>
    <submittedName>
        <fullName evidence="7">Cytochrome-c oxidase, cbb3-type subunit II</fullName>
    </submittedName>
</protein>
<dbReference type="Proteomes" id="UP000095185">
    <property type="component" value="Chromosome"/>
</dbReference>